<evidence type="ECO:0000256" key="4">
    <source>
        <dbReference type="ARBA" id="ARBA00022853"/>
    </source>
</evidence>
<evidence type="ECO:0000313" key="6">
    <source>
        <dbReference type="EMBL" id="KAG9395713.1"/>
    </source>
</evidence>
<protein>
    <recommendedName>
        <fullName evidence="2">histone deacetylase</fullName>
        <ecNumber evidence="2">3.5.1.98</ecNumber>
    </recommendedName>
</protein>
<dbReference type="PANTHER" id="PTHR10625">
    <property type="entry name" value="HISTONE DEACETYLASE HDAC1-RELATED"/>
    <property type="match status" value="1"/>
</dbReference>
<dbReference type="Pfam" id="PF00850">
    <property type="entry name" value="Hist_deacetyl"/>
    <property type="match status" value="1"/>
</dbReference>
<dbReference type="PRINTS" id="PR01270">
    <property type="entry name" value="HDASUPER"/>
</dbReference>
<keyword evidence="7" id="KW-1185">Reference proteome</keyword>
<comment type="caution">
    <text evidence="6">The sequence shown here is derived from an EMBL/GenBank/DDBJ whole genome shotgun (WGS) entry which is preliminary data.</text>
</comment>
<dbReference type="InterPro" id="IPR023801">
    <property type="entry name" value="His_deacetylse_dom"/>
</dbReference>
<dbReference type="InterPro" id="IPR023696">
    <property type="entry name" value="Ureohydrolase_dom_sf"/>
</dbReference>
<dbReference type="Gene3D" id="3.40.800.20">
    <property type="entry name" value="Histone deacetylase domain"/>
    <property type="match status" value="1"/>
</dbReference>
<dbReference type="PRINTS" id="PR01271">
    <property type="entry name" value="HISDACETLASE"/>
</dbReference>
<dbReference type="PANTHER" id="PTHR10625:SF10">
    <property type="entry name" value="HISTONE DEACETYLASE HDAC1"/>
    <property type="match status" value="1"/>
</dbReference>
<evidence type="ECO:0000256" key="2">
    <source>
        <dbReference type="ARBA" id="ARBA00012111"/>
    </source>
</evidence>
<feature type="domain" description="Histone deacetylase" evidence="5">
    <location>
        <begin position="48"/>
        <end position="309"/>
    </location>
</feature>
<dbReference type="InterPro" id="IPR037138">
    <property type="entry name" value="His_deacetylse_dom_sf"/>
</dbReference>
<dbReference type="InterPro" id="IPR003084">
    <property type="entry name" value="HDAC_I/II"/>
</dbReference>
<dbReference type="SUPFAM" id="SSF52768">
    <property type="entry name" value="Arginase/deacetylase"/>
    <property type="match status" value="1"/>
</dbReference>
<accession>A0A8J6AW76</accession>
<reference evidence="6" key="1">
    <citation type="submission" date="2021-05" db="EMBL/GenBank/DDBJ databases">
        <title>A free-living protist that lacks canonical eukaryotic 1 DNA replication and segregation systems.</title>
        <authorList>
            <person name="Salas-Leiva D.E."/>
            <person name="Tromer E.C."/>
            <person name="Curtis B.A."/>
            <person name="Jerlstrom-Hultqvist J."/>
            <person name="Kolisko M."/>
            <person name="Yi Z."/>
            <person name="Salas-Leiva J.S."/>
            <person name="Gallot-Lavallee L."/>
            <person name="Kops G.J.P.L."/>
            <person name="Archibald J.M."/>
            <person name="Simpson A.G.B."/>
            <person name="Roger A.J."/>
        </authorList>
    </citation>
    <scope>NUCLEOTIDE SEQUENCE</scope>
    <source>
        <strain evidence="6">BICM</strain>
    </source>
</reference>
<organism evidence="6 7">
    <name type="scientific">Carpediemonas membranifera</name>
    <dbReference type="NCBI Taxonomy" id="201153"/>
    <lineage>
        <taxon>Eukaryota</taxon>
        <taxon>Metamonada</taxon>
        <taxon>Carpediemonas-like organisms</taxon>
        <taxon>Carpediemonas</taxon>
    </lineage>
</organism>
<dbReference type="EC" id="3.5.1.98" evidence="2"/>
<dbReference type="GO" id="GO:0141221">
    <property type="term" value="F:histone deacetylase activity, hydrolytic mechanism"/>
    <property type="evidence" value="ECO:0007669"/>
    <property type="project" value="UniProtKB-EC"/>
</dbReference>
<keyword evidence="4" id="KW-0156">Chromatin regulator</keyword>
<dbReference type="OrthoDB" id="424012at2759"/>
<evidence type="ECO:0000256" key="3">
    <source>
        <dbReference type="ARBA" id="ARBA00022801"/>
    </source>
</evidence>
<dbReference type="AlphaFoldDB" id="A0A8J6AW76"/>
<gene>
    <name evidence="6" type="ORF">J8273_2619</name>
</gene>
<dbReference type="Proteomes" id="UP000717585">
    <property type="component" value="Unassembled WGS sequence"/>
</dbReference>
<dbReference type="GO" id="GO:0000118">
    <property type="term" value="C:histone deacetylase complex"/>
    <property type="evidence" value="ECO:0007669"/>
    <property type="project" value="UniProtKB-ARBA"/>
</dbReference>
<evidence type="ECO:0000259" key="5">
    <source>
        <dbReference type="Pfam" id="PF00850"/>
    </source>
</evidence>
<dbReference type="GO" id="GO:0040029">
    <property type="term" value="P:epigenetic regulation of gene expression"/>
    <property type="evidence" value="ECO:0007669"/>
    <property type="project" value="TreeGrafter"/>
</dbReference>
<keyword evidence="3" id="KW-0378">Hydrolase</keyword>
<dbReference type="EMBL" id="JAHDYR010000008">
    <property type="protein sequence ID" value="KAG9395713.1"/>
    <property type="molecule type" value="Genomic_DNA"/>
</dbReference>
<evidence type="ECO:0000313" key="7">
    <source>
        <dbReference type="Proteomes" id="UP000717585"/>
    </source>
</evidence>
<evidence type="ECO:0000256" key="1">
    <source>
        <dbReference type="ARBA" id="ARBA00006457"/>
    </source>
</evidence>
<name>A0A8J6AW76_9EUKA</name>
<proteinExistence type="inferred from homology"/>
<sequence>MQERKSDFWCVVSKRIVESSSSEALTFIHTDASRLTYSLLRALHVNRVKLNTFYEPLIANFHTEEYIRALKEEKPCTFFREDSQPFPGIYEYARLIVDGTCTAADMLIDGVDMGYPAPVTLFWQGGRHHAHADLAHGYCWLNDVVIGINRLQERFPRVLYVDTDFHHGDGVQAAFYNDPTVTTVSFHAFGDVFPFSGSETERGEGPGLGHCINVPIPSTVRLSDREFELLSMPVLEYAFEIANPDVVVYTVGADTVLGDPLTRGYNTTTRAICNVVQYLLSRGKPLLLLGGGGYEPTSVAKMAGAVAETVSLGMVPDNDATLPVTDRNLDKYRPHVQLHTQRVYDDGEGYRNKRVKKVEEILRQTLPEKARKM</sequence>
<comment type="similarity">
    <text evidence="1">Belongs to the histone deacetylase family. HD type 1 subfamily.</text>
</comment>
<dbReference type="InterPro" id="IPR000286">
    <property type="entry name" value="HDACs"/>
</dbReference>